<evidence type="ECO:0000256" key="7">
    <source>
        <dbReference type="RuleBase" id="RU003423"/>
    </source>
</evidence>
<dbReference type="Gene3D" id="3.30.559.10">
    <property type="entry name" value="Chloramphenicol acetyltransferase-like domain"/>
    <property type="match status" value="1"/>
</dbReference>
<dbReference type="InterPro" id="IPR036625">
    <property type="entry name" value="E3-bd_dom_sf"/>
</dbReference>
<dbReference type="SUPFAM" id="SSF47005">
    <property type="entry name" value="Peripheral subunit-binding domain of 2-oxo acid dehydrogenase complex"/>
    <property type="match status" value="1"/>
</dbReference>
<keyword evidence="12" id="KW-1185">Reference proteome</keyword>
<dbReference type="SUPFAM" id="SSF51230">
    <property type="entry name" value="Single hybrid motif"/>
    <property type="match status" value="1"/>
</dbReference>
<dbReference type="PROSITE" id="PS50968">
    <property type="entry name" value="BIOTINYL_LIPOYL"/>
    <property type="match status" value="1"/>
</dbReference>
<keyword evidence="4 7" id="KW-0808">Transferase</keyword>
<feature type="region of interest" description="Disordered" evidence="8">
    <location>
        <begin position="197"/>
        <end position="221"/>
    </location>
</feature>
<dbReference type="PANTHER" id="PTHR43178:SF5">
    <property type="entry name" value="LIPOAMIDE ACYLTRANSFERASE COMPONENT OF BRANCHED-CHAIN ALPHA-KETO ACID DEHYDROGENASE COMPLEX, MITOCHONDRIAL"/>
    <property type="match status" value="1"/>
</dbReference>
<evidence type="ECO:0000256" key="4">
    <source>
        <dbReference type="ARBA" id="ARBA00022679"/>
    </source>
</evidence>
<dbReference type="InterPro" id="IPR011053">
    <property type="entry name" value="Single_hybrid_motif"/>
</dbReference>
<dbReference type="PROSITE" id="PS00189">
    <property type="entry name" value="LIPOYL"/>
    <property type="match status" value="1"/>
</dbReference>
<dbReference type="PANTHER" id="PTHR43178">
    <property type="entry name" value="DIHYDROLIPOAMIDE ACETYLTRANSFERASE COMPONENT OF PYRUVATE DEHYDROGENASE COMPLEX"/>
    <property type="match status" value="1"/>
</dbReference>
<protein>
    <recommendedName>
        <fullName evidence="7">Dihydrolipoamide acetyltransferase component of pyruvate dehydrogenase complex</fullName>
        <ecNumber evidence="7">2.3.1.-</ecNumber>
    </recommendedName>
</protein>
<dbReference type="CDD" id="cd06849">
    <property type="entry name" value="lipoyl_domain"/>
    <property type="match status" value="1"/>
</dbReference>
<accession>A0ABN6N0E4</accession>
<dbReference type="InterPro" id="IPR001078">
    <property type="entry name" value="2-oxoacid_DH_actylTfrase"/>
</dbReference>
<feature type="compositionally biased region" description="Basic and acidic residues" evidence="8">
    <location>
        <begin position="114"/>
        <end position="126"/>
    </location>
</feature>
<reference evidence="12" key="1">
    <citation type="journal article" date="2022" name="Int. J. Syst. Evol. Microbiol.">
        <title>Anaeromyxobacter oryzae sp. nov., Anaeromyxobacter diazotrophicus sp. nov. and Anaeromyxobacter paludicola sp. nov., isolated from paddy soils.</title>
        <authorList>
            <person name="Itoh H."/>
            <person name="Xu Z."/>
            <person name="Mise K."/>
            <person name="Masuda Y."/>
            <person name="Ushijima N."/>
            <person name="Hayakawa C."/>
            <person name="Shiratori Y."/>
            <person name="Senoo K."/>
        </authorList>
    </citation>
    <scope>NUCLEOTIDE SEQUENCE [LARGE SCALE GENOMIC DNA]</scope>
    <source>
        <strain evidence="12">Red232</strain>
    </source>
</reference>
<dbReference type="Gene3D" id="2.40.50.100">
    <property type="match status" value="1"/>
</dbReference>
<dbReference type="InterPro" id="IPR023213">
    <property type="entry name" value="CAT-like_dom_sf"/>
</dbReference>
<dbReference type="Pfam" id="PF00364">
    <property type="entry name" value="Biotin_lipoyl"/>
    <property type="match status" value="1"/>
</dbReference>
<feature type="domain" description="Peripheral subunit-binding (PSBD)" evidence="10">
    <location>
        <begin position="131"/>
        <end position="168"/>
    </location>
</feature>
<gene>
    <name evidence="11" type="ORF">AMOR_56750</name>
</gene>
<dbReference type="RefSeq" id="WP_248357159.1">
    <property type="nucleotide sequence ID" value="NZ_AP025591.1"/>
</dbReference>
<organism evidence="11 12">
    <name type="scientific">Anaeromyxobacter oryzae</name>
    <dbReference type="NCBI Taxonomy" id="2918170"/>
    <lineage>
        <taxon>Bacteria</taxon>
        <taxon>Pseudomonadati</taxon>
        <taxon>Myxococcota</taxon>
        <taxon>Myxococcia</taxon>
        <taxon>Myxococcales</taxon>
        <taxon>Cystobacterineae</taxon>
        <taxon>Anaeromyxobacteraceae</taxon>
        <taxon>Anaeromyxobacter</taxon>
    </lineage>
</organism>
<evidence type="ECO:0000313" key="11">
    <source>
        <dbReference type="EMBL" id="BDG06679.1"/>
    </source>
</evidence>
<comment type="cofactor">
    <cofactor evidence="1 7">
        <name>(R)-lipoate</name>
        <dbReference type="ChEBI" id="CHEBI:83088"/>
    </cofactor>
</comment>
<keyword evidence="6 7" id="KW-0012">Acyltransferase</keyword>
<keyword evidence="5 7" id="KW-0450">Lipoyl</keyword>
<sequence>MAYKLELPDIGEGVVEAEVQQWFVQPGEVVSEDQPLVEVMTDKATVVIPSPRRGRIVKLFWKIGDVAKVHEPLVEMELDEGAPRPAPDSPVRAAVAAAADSAAVTSAPHTGIVEPERRGGEPERTAAQKALATPAVRALARELGVDVNGVAGTGPGGRVTKDDLARYRSGRNGQPHPLDASVQAQRAAAVAARGAAVAPPPGAAPRSSALPAAPDGGEEERIPLRGLRKRIAENMARSKRTAAHFTFVEQADVSELVRVKDRIAAAAREEGVKVTFLPFVVKAVVAALRKHPNLNAALDEERQELVLKRRYDIGIASATDAGLVVPVVRGADRLSLLDVAREIERLAADAKAGRSRPEDMGRSTFTITSLGALGGLFATPVLNHPEVGILGLHRIRPTPVVRDGQVVVRDVMHVSVTSDHRVVDGHEAAAFAYEVIRSLEQPELLFMHLA</sequence>
<evidence type="ECO:0000256" key="6">
    <source>
        <dbReference type="ARBA" id="ARBA00023315"/>
    </source>
</evidence>
<evidence type="ECO:0000256" key="3">
    <source>
        <dbReference type="ARBA" id="ARBA00011484"/>
    </source>
</evidence>
<dbReference type="InterPro" id="IPR003016">
    <property type="entry name" value="2-oxoA_DH_lipoyl-BS"/>
</dbReference>
<comment type="similarity">
    <text evidence="2 7">Belongs to the 2-oxoacid dehydrogenase family.</text>
</comment>
<dbReference type="PROSITE" id="PS51826">
    <property type="entry name" value="PSBD"/>
    <property type="match status" value="1"/>
</dbReference>
<dbReference type="SUPFAM" id="SSF52777">
    <property type="entry name" value="CoA-dependent acyltransferases"/>
    <property type="match status" value="1"/>
</dbReference>
<feature type="domain" description="Lipoyl-binding" evidence="9">
    <location>
        <begin position="2"/>
        <end position="77"/>
    </location>
</feature>
<evidence type="ECO:0000256" key="5">
    <source>
        <dbReference type="ARBA" id="ARBA00022823"/>
    </source>
</evidence>
<keyword evidence="11" id="KW-0670">Pyruvate</keyword>
<dbReference type="InterPro" id="IPR004167">
    <property type="entry name" value="PSBD"/>
</dbReference>
<feature type="region of interest" description="Disordered" evidence="8">
    <location>
        <begin position="100"/>
        <end position="128"/>
    </location>
</feature>
<evidence type="ECO:0000313" key="12">
    <source>
        <dbReference type="Proteomes" id="UP001162891"/>
    </source>
</evidence>
<dbReference type="EC" id="2.3.1.-" evidence="7"/>
<evidence type="ECO:0000256" key="2">
    <source>
        <dbReference type="ARBA" id="ARBA00007317"/>
    </source>
</evidence>
<evidence type="ECO:0000256" key="1">
    <source>
        <dbReference type="ARBA" id="ARBA00001938"/>
    </source>
</evidence>
<name>A0ABN6N0E4_9BACT</name>
<proteinExistence type="inferred from homology"/>
<evidence type="ECO:0000259" key="10">
    <source>
        <dbReference type="PROSITE" id="PS51826"/>
    </source>
</evidence>
<dbReference type="EMBL" id="AP025591">
    <property type="protein sequence ID" value="BDG06679.1"/>
    <property type="molecule type" value="Genomic_DNA"/>
</dbReference>
<feature type="compositionally biased region" description="Low complexity" evidence="8">
    <location>
        <begin position="204"/>
        <end position="214"/>
    </location>
</feature>
<dbReference type="Pfam" id="PF02817">
    <property type="entry name" value="E3_binding"/>
    <property type="match status" value="1"/>
</dbReference>
<dbReference type="InterPro" id="IPR000089">
    <property type="entry name" value="Biotin_lipoyl"/>
</dbReference>
<evidence type="ECO:0000256" key="8">
    <source>
        <dbReference type="SAM" id="MobiDB-lite"/>
    </source>
</evidence>
<dbReference type="InterPro" id="IPR050743">
    <property type="entry name" value="2-oxoacid_DH_E2_comp"/>
</dbReference>
<evidence type="ECO:0000259" key="9">
    <source>
        <dbReference type="PROSITE" id="PS50968"/>
    </source>
</evidence>
<dbReference type="Proteomes" id="UP001162891">
    <property type="component" value="Chromosome"/>
</dbReference>
<comment type="subunit">
    <text evidence="3">Forms a 24-polypeptide structural core with octahedral symmetry.</text>
</comment>
<dbReference type="Gene3D" id="4.10.320.10">
    <property type="entry name" value="E3-binding domain"/>
    <property type="match status" value="1"/>
</dbReference>
<dbReference type="Pfam" id="PF00198">
    <property type="entry name" value="2-oxoacid_dh"/>
    <property type="match status" value="1"/>
</dbReference>